<dbReference type="EMBL" id="WIUZ02000005">
    <property type="protein sequence ID" value="KAF9787118.1"/>
    <property type="molecule type" value="Genomic_DNA"/>
</dbReference>
<dbReference type="InterPro" id="IPR017455">
    <property type="entry name" value="Znf_FYVE-rel"/>
</dbReference>
<keyword evidence="7" id="KW-0206">Cytoskeleton</keyword>
<accession>A0A9P6HHM0</accession>
<dbReference type="OrthoDB" id="660555at2759"/>
<feature type="region of interest" description="Disordered" evidence="9">
    <location>
        <begin position="57"/>
        <end position="106"/>
    </location>
</feature>
<evidence type="ECO:0000313" key="13">
    <source>
        <dbReference type="EMBL" id="KAF9787118.1"/>
    </source>
</evidence>
<comment type="caution">
    <text evidence="13">The sequence shown here is derived from an EMBL/GenBank/DDBJ whole genome shotgun (WGS) entry which is preliminary data.</text>
</comment>
<organism evidence="13 14">
    <name type="scientific">Thelephora terrestris</name>
    <dbReference type="NCBI Taxonomy" id="56493"/>
    <lineage>
        <taxon>Eukaryota</taxon>
        <taxon>Fungi</taxon>
        <taxon>Dikarya</taxon>
        <taxon>Basidiomycota</taxon>
        <taxon>Agaricomycotina</taxon>
        <taxon>Agaricomycetes</taxon>
        <taxon>Thelephorales</taxon>
        <taxon>Thelephoraceae</taxon>
        <taxon>Thelephora</taxon>
    </lineage>
</organism>
<keyword evidence="6" id="KW-0862">Zinc</keyword>
<dbReference type="PROSITE" id="PS50010">
    <property type="entry name" value="DH_2"/>
    <property type="match status" value="1"/>
</dbReference>
<dbReference type="PROSITE" id="PS50178">
    <property type="entry name" value="ZF_FYVE"/>
    <property type="match status" value="1"/>
</dbReference>
<protein>
    <recommendedName>
        <fullName evidence="15">FYVE-type domain-containing protein</fullName>
    </recommendedName>
</protein>
<dbReference type="SUPFAM" id="SSF57903">
    <property type="entry name" value="FYVE/PHD zinc finger"/>
    <property type="match status" value="1"/>
</dbReference>
<evidence type="ECO:0000256" key="2">
    <source>
        <dbReference type="ARBA" id="ARBA00022490"/>
    </source>
</evidence>
<dbReference type="Pfam" id="PF00621">
    <property type="entry name" value="RhoGEF"/>
    <property type="match status" value="1"/>
</dbReference>
<dbReference type="Proteomes" id="UP000736335">
    <property type="component" value="Unassembled WGS sequence"/>
</dbReference>
<dbReference type="PANTHER" id="PTHR12673:SF159">
    <property type="entry name" value="LD03170P"/>
    <property type="match status" value="1"/>
</dbReference>
<evidence type="ECO:0000313" key="14">
    <source>
        <dbReference type="Proteomes" id="UP000736335"/>
    </source>
</evidence>
<dbReference type="AlphaFoldDB" id="A0A9P6HHM0"/>
<dbReference type="Gene3D" id="2.30.29.30">
    <property type="entry name" value="Pleckstrin-homology domain (PH domain)/Phosphotyrosine-binding domain (PTB)"/>
    <property type="match status" value="1"/>
</dbReference>
<dbReference type="InterPro" id="IPR001849">
    <property type="entry name" value="PH_domain"/>
</dbReference>
<dbReference type="SMART" id="SM00325">
    <property type="entry name" value="RhoGEF"/>
    <property type="match status" value="1"/>
</dbReference>
<evidence type="ECO:0000256" key="4">
    <source>
        <dbReference type="ARBA" id="ARBA00022723"/>
    </source>
</evidence>
<reference evidence="13" key="2">
    <citation type="submission" date="2020-11" db="EMBL/GenBank/DDBJ databases">
        <authorList>
            <consortium name="DOE Joint Genome Institute"/>
            <person name="Kuo A."/>
            <person name="Miyauchi S."/>
            <person name="Kiss E."/>
            <person name="Drula E."/>
            <person name="Kohler A."/>
            <person name="Sanchez-Garcia M."/>
            <person name="Andreopoulos B."/>
            <person name="Barry K.W."/>
            <person name="Bonito G."/>
            <person name="Buee M."/>
            <person name="Carver A."/>
            <person name="Chen C."/>
            <person name="Cichocki N."/>
            <person name="Clum A."/>
            <person name="Culley D."/>
            <person name="Crous P.W."/>
            <person name="Fauchery L."/>
            <person name="Girlanda M."/>
            <person name="Hayes R."/>
            <person name="Keri Z."/>
            <person name="Labutti K."/>
            <person name="Lipzen A."/>
            <person name="Lombard V."/>
            <person name="Magnuson J."/>
            <person name="Maillard F."/>
            <person name="Morin E."/>
            <person name="Murat C."/>
            <person name="Nolan M."/>
            <person name="Ohm R."/>
            <person name="Pangilinan J."/>
            <person name="Pereira M."/>
            <person name="Perotto S."/>
            <person name="Peter M."/>
            <person name="Riley R."/>
            <person name="Sitrit Y."/>
            <person name="Stielow B."/>
            <person name="Szollosi G."/>
            <person name="Zifcakova L."/>
            <person name="Stursova M."/>
            <person name="Spatafora J.W."/>
            <person name="Tedersoo L."/>
            <person name="Vaario L.-M."/>
            <person name="Yamada A."/>
            <person name="Yan M."/>
            <person name="Wang P."/>
            <person name="Xu J."/>
            <person name="Bruns T."/>
            <person name="Baldrian P."/>
            <person name="Vilgalys R."/>
            <person name="Henrissat B."/>
            <person name="Grigoriev I.V."/>
            <person name="Hibbett D."/>
            <person name="Nagy L.G."/>
            <person name="Martin F.M."/>
        </authorList>
    </citation>
    <scope>NUCLEOTIDE SEQUENCE</scope>
    <source>
        <strain evidence="13">UH-Tt-Lm1</strain>
    </source>
</reference>
<dbReference type="GO" id="GO:0005856">
    <property type="term" value="C:cytoskeleton"/>
    <property type="evidence" value="ECO:0007669"/>
    <property type="project" value="UniProtKB-SubCell"/>
</dbReference>
<feature type="region of interest" description="Disordered" evidence="9">
    <location>
        <begin position="714"/>
        <end position="737"/>
    </location>
</feature>
<dbReference type="Gene3D" id="3.30.40.10">
    <property type="entry name" value="Zinc/RING finger domain, C3HC4 (zinc finger)"/>
    <property type="match status" value="1"/>
</dbReference>
<dbReference type="SUPFAM" id="SSF50729">
    <property type="entry name" value="PH domain-like"/>
    <property type="match status" value="1"/>
</dbReference>
<feature type="domain" description="FYVE-type" evidence="12">
    <location>
        <begin position="549"/>
        <end position="613"/>
    </location>
</feature>
<evidence type="ECO:0000256" key="1">
    <source>
        <dbReference type="ARBA" id="ARBA00004245"/>
    </source>
</evidence>
<proteinExistence type="predicted"/>
<sequence>MAASSLVVPSSVSFPALDSGTPLIAHPRPSYLPFRRISLPNAPSMIHRQSVVSMESFESLPEEGAGTSQSIPISSKLSSRRPPPSAFDSPTRSRQRRRPRNDRNDEKRRRIINELYETERSYFGGLELIYSHFLTPIIESLESPNPLLDRAQLTSIFVNFIDIWNLHRSFLSSLSAHLNTPAEHGRSPPISSILLSHFPYLSLYTPFVTAFDSSLSSYMKLLATKPDFAAFIAKQEADPRCGNLKLRDWLLSIIQRCPRYLLLLKDLISWTPIEDPEHAPLVTAHTMVSKITLSLNTSLHTYAQTLSLLAVQRATSNLPFQLISPGRSLLKRGPLLQVETSSPKEREVLLFSDCLLWLSSADKVSGGELIAEKLGRGSSPPVRPPMARNRSKSDADLPMFTNNKQSSLLPNSKSQLPSKGKGRYPSSGAEEKWIYKGHIELVDIDVVIPPTLESSQDHRLEIHSPHCSFVLYATSDEERDAWVESIRSARASLMATLTAMNANSTLTSSASTNHLRRTLQAIPHLPEDDDKNPPRGRVQHFVPAIWIPDGKTDNCMRCGRQFGWRRRRHHCRLCGRCVCGACSGKTFYIAEATKNENRHKPARACEQCYETVFPVMDGTPSIPGSSIMAGGGATNTLSDFPEWRSVRISNIGEDALASSASSALLGVDLSPHRESFHMDRELSLDNPALNRNASPRIRIKPPPRPRSYLQILEDFNEGSPSGSGFATGKMSEPDASSVGVNDGIGALTVTGASGLLSTSISTSGEFSPESAEATDDVFDSPTSPELSPPPKVRWRVSASPKRREDTVRKKKRFSMPALAIQTTTVTTHTNASGNSKSKRFSLILGGRGSSSQPNLMGNGRLETNMEAEEGSNGDGFRTGAAGKLSELLARSHNK</sequence>
<dbReference type="SMART" id="SM00064">
    <property type="entry name" value="FYVE"/>
    <property type="match status" value="1"/>
</dbReference>
<dbReference type="SMART" id="SM00233">
    <property type="entry name" value="PH"/>
    <property type="match status" value="1"/>
</dbReference>
<dbReference type="Gene3D" id="1.20.900.10">
    <property type="entry name" value="Dbl homology (DH) domain"/>
    <property type="match status" value="1"/>
</dbReference>
<name>A0A9P6HHM0_9AGAM</name>
<feature type="domain" description="PH" evidence="10">
    <location>
        <begin position="328"/>
        <end position="491"/>
    </location>
</feature>
<dbReference type="InterPro" id="IPR000219">
    <property type="entry name" value="DH_dom"/>
</dbReference>
<dbReference type="InterPro" id="IPR051092">
    <property type="entry name" value="FYVE_RhoGEF_PH"/>
</dbReference>
<keyword evidence="5 8" id="KW-0863">Zinc-finger</keyword>
<reference evidence="13" key="1">
    <citation type="journal article" date="2020" name="Nat. Commun.">
        <title>Large-scale genome sequencing of mycorrhizal fungi provides insights into the early evolution of symbiotic traits.</title>
        <authorList>
            <person name="Miyauchi S."/>
            <person name="Kiss E."/>
            <person name="Kuo A."/>
            <person name="Drula E."/>
            <person name="Kohler A."/>
            <person name="Sanchez-Garcia M."/>
            <person name="Morin E."/>
            <person name="Andreopoulos B."/>
            <person name="Barry K.W."/>
            <person name="Bonito G."/>
            <person name="Buee M."/>
            <person name="Carver A."/>
            <person name="Chen C."/>
            <person name="Cichocki N."/>
            <person name="Clum A."/>
            <person name="Culley D."/>
            <person name="Crous P.W."/>
            <person name="Fauchery L."/>
            <person name="Girlanda M."/>
            <person name="Hayes R.D."/>
            <person name="Keri Z."/>
            <person name="LaButti K."/>
            <person name="Lipzen A."/>
            <person name="Lombard V."/>
            <person name="Magnuson J."/>
            <person name="Maillard F."/>
            <person name="Murat C."/>
            <person name="Nolan M."/>
            <person name="Ohm R.A."/>
            <person name="Pangilinan J."/>
            <person name="Pereira M.F."/>
            <person name="Perotto S."/>
            <person name="Peter M."/>
            <person name="Pfister S."/>
            <person name="Riley R."/>
            <person name="Sitrit Y."/>
            <person name="Stielow J.B."/>
            <person name="Szollosi G."/>
            <person name="Zifcakova L."/>
            <person name="Stursova M."/>
            <person name="Spatafora J.W."/>
            <person name="Tedersoo L."/>
            <person name="Vaario L.M."/>
            <person name="Yamada A."/>
            <person name="Yan M."/>
            <person name="Wang P."/>
            <person name="Xu J."/>
            <person name="Bruns T."/>
            <person name="Baldrian P."/>
            <person name="Vilgalys R."/>
            <person name="Dunand C."/>
            <person name="Henrissat B."/>
            <person name="Grigoriev I.V."/>
            <person name="Hibbett D."/>
            <person name="Nagy L.G."/>
            <person name="Martin F.M."/>
        </authorList>
    </citation>
    <scope>NUCLEOTIDE SEQUENCE</scope>
    <source>
        <strain evidence="13">UH-Tt-Lm1</strain>
    </source>
</reference>
<keyword evidence="14" id="KW-1185">Reference proteome</keyword>
<feature type="region of interest" description="Disordered" evidence="9">
    <location>
        <begin position="760"/>
        <end position="809"/>
    </location>
</feature>
<feature type="compositionally biased region" description="Low complexity" evidence="9">
    <location>
        <begin position="68"/>
        <end position="77"/>
    </location>
</feature>
<evidence type="ECO:0000256" key="7">
    <source>
        <dbReference type="ARBA" id="ARBA00023212"/>
    </source>
</evidence>
<evidence type="ECO:0000256" key="3">
    <source>
        <dbReference type="ARBA" id="ARBA00022658"/>
    </source>
</evidence>
<evidence type="ECO:0000259" key="12">
    <source>
        <dbReference type="PROSITE" id="PS50178"/>
    </source>
</evidence>
<dbReference type="GO" id="GO:0008270">
    <property type="term" value="F:zinc ion binding"/>
    <property type="evidence" value="ECO:0007669"/>
    <property type="project" value="UniProtKB-KW"/>
</dbReference>
<dbReference type="SUPFAM" id="SSF48065">
    <property type="entry name" value="DBL homology domain (DH-domain)"/>
    <property type="match status" value="1"/>
</dbReference>
<evidence type="ECO:0000259" key="11">
    <source>
        <dbReference type="PROSITE" id="PS50010"/>
    </source>
</evidence>
<dbReference type="InterPro" id="IPR035899">
    <property type="entry name" value="DBL_dom_sf"/>
</dbReference>
<keyword evidence="4" id="KW-0479">Metal-binding</keyword>
<gene>
    <name evidence="13" type="ORF">BJ322DRAFT_700905</name>
</gene>
<evidence type="ECO:0000256" key="9">
    <source>
        <dbReference type="SAM" id="MobiDB-lite"/>
    </source>
</evidence>
<dbReference type="GO" id="GO:0005737">
    <property type="term" value="C:cytoplasm"/>
    <property type="evidence" value="ECO:0007669"/>
    <property type="project" value="TreeGrafter"/>
</dbReference>
<evidence type="ECO:0000256" key="5">
    <source>
        <dbReference type="ARBA" id="ARBA00022771"/>
    </source>
</evidence>
<comment type="subcellular location">
    <subcellularLocation>
        <location evidence="1">Cytoplasm</location>
        <location evidence="1">Cytoskeleton</location>
    </subcellularLocation>
</comment>
<dbReference type="InterPro" id="IPR013083">
    <property type="entry name" value="Znf_RING/FYVE/PHD"/>
</dbReference>
<dbReference type="InterPro" id="IPR000306">
    <property type="entry name" value="Znf_FYVE"/>
</dbReference>
<dbReference type="CDD" id="cd00160">
    <property type="entry name" value="RhoGEF"/>
    <property type="match status" value="1"/>
</dbReference>
<evidence type="ECO:0008006" key="15">
    <source>
        <dbReference type="Google" id="ProtNLM"/>
    </source>
</evidence>
<dbReference type="Pfam" id="PF01363">
    <property type="entry name" value="FYVE"/>
    <property type="match status" value="1"/>
</dbReference>
<feature type="domain" description="DH" evidence="11">
    <location>
        <begin position="107"/>
        <end position="298"/>
    </location>
</feature>
<dbReference type="InterPro" id="IPR011011">
    <property type="entry name" value="Znf_FYVE_PHD"/>
</dbReference>
<evidence type="ECO:0000256" key="6">
    <source>
        <dbReference type="ARBA" id="ARBA00022833"/>
    </source>
</evidence>
<evidence type="ECO:0000259" key="10">
    <source>
        <dbReference type="PROSITE" id="PS50003"/>
    </source>
</evidence>
<dbReference type="InterPro" id="IPR011993">
    <property type="entry name" value="PH-like_dom_sf"/>
</dbReference>
<keyword evidence="3" id="KW-0344">Guanine-nucleotide releasing factor</keyword>
<evidence type="ECO:0000256" key="8">
    <source>
        <dbReference type="PROSITE-ProRule" id="PRU00091"/>
    </source>
</evidence>
<keyword evidence="2" id="KW-0963">Cytoplasm</keyword>
<dbReference type="PROSITE" id="PS50003">
    <property type="entry name" value="PH_DOMAIN"/>
    <property type="match status" value="1"/>
</dbReference>
<feature type="compositionally biased region" description="Polar residues" evidence="9">
    <location>
        <begin position="400"/>
        <end position="417"/>
    </location>
</feature>
<feature type="region of interest" description="Disordered" evidence="9">
    <location>
        <begin position="372"/>
        <end position="427"/>
    </location>
</feature>
<dbReference type="PANTHER" id="PTHR12673">
    <property type="entry name" value="FACIOGENITAL DYSPLASIA PROTEIN"/>
    <property type="match status" value="1"/>
</dbReference>
<dbReference type="GO" id="GO:0005085">
    <property type="term" value="F:guanyl-nucleotide exchange factor activity"/>
    <property type="evidence" value="ECO:0007669"/>
    <property type="project" value="UniProtKB-KW"/>
</dbReference>